<evidence type="ECO:0000313" key="6">
    <source>
        <dbReference type="EMBL" id="GIY40347.1"/>
    </source>
</evidence>
<dbReference type="PANTHER" id="PTHR13105">
    <property type="entry name" value="MYELOID LEUKEMIA FACTOR"/>
    <property type="match status" value="1"/>
</dbReference>
<evidence type="ECO:0000256" key="2">
    <source>
        <dbReference type="ARBA" id="ARBA00008332"/>
    </source>
</evidence>
<feature type="compositionally biased region" description="Basic and acidic residues" evidence="5">
    <location>
        <begin position="189"/>
        <end position="201"/>
    </location>
</feature>
<dbReference type="Pfam" id="PF10248">
    <property type="entry name" value="Mlf1IP"/>
    <property type="match status" value="1"/>
</dbReference>
<name>A0AAV4T6P1_CAEEX</name>
<keyword evidence="4" id="KW-0597">Phosphoprotein</keyword>
<protein>
    <submittedName>
        <fullName evidence="6">Myeloid leukemia factor 1</fullName>
    </submittedName>
</protein>
<evidence type="ECO:0000256" key="4">
    <source>
        <dbReference type="ARBA" id="ARBA00022553"/>
    </source>
</evidence>
<dbReference type="InterPro" id="IPR019376">
    <property type="entry name" value="Myeloid_leukemia_factor"/>
</dbReference>
<feature type="compositionally biased region" description="Polar residues" evidence="5">
    <location>
        <begin position="257"/>
        <end position="270"/>
    </location>
</feature>
<feature type="compositionally biased region" description="Polar residues" evidence="5">
    <location>
        <begin position="209"/>
        <end position="221"/>
    </location>
</feature>
<evidence type="ECO:0000256" key="1">
    <source>
        <dbReference type="ARBA" id="ARBA00004496"/>
    </source>
</evidence>
<evidence type="ECO:0000256" key="3">
    <source>
        <dbReference type="ARBA" id="ARBA00022490"/>
    </source>
</evidence>
<dbReference type="AlphaFoldDB" id="A0AAV4T6P1"/>
<comment type="caution">
    <text evidence="6">The sequence shown here is derived from an EMBL/GenBank/DDBJ whole genome shotgun (WGS) entry which is preliminary data.</text>
</comment>
<dbReference type="Proteomes" id="UP001054945">
    <property type="component" value="Unassembled WGS sequence"/>
</dbReference>
<keyword evidence="3" id="KW-0963">Cytoplasm</keyword>
<evidence type="ECO:0000256" key="5">
    <source>
        <dbReference type="SAM" id="MobiDB-lite"/>
    </source>
</evidence>
<dbReference type="GO" id="GO:0005737">
    <property type="term" value="C:cytoplasm"/>
    <property type="evidence" value="ECO:0007669"/>
    <property type="project" value="UniProtKB-SubCell"/>
</dbReference>
<dbReference type="EMBL" id="BPLR01010601">
    <property type="protein sequence ID" value="GIY40347.1"/>
    <property type="molecule type" value="Genomic_DNA"/>
</dbReference>
<sequence>MFSLVSQDLNEDPFFSGPIESMRRMESMMVSPFGLFGNGLQRSVRPDNRPQNMMMPFGFGGSLFPSMDMFDLVKSMNNCTAYSSTSMMTIGTDGSGRPQVYQESSTTRVAPGGVKETRHSVRDSSSGLQKMAIGHHLNERGHVIEKKKNRYTGEEEENEELINLEDDDAEQFNREWHHKARVFTPRQMLKYDEEPRTDRQPEMLAITEGPSTSGNLTTNTVGEGKAEIPKRLKLSHDASGAAKKKSGKHKRKHGMLSNKSSSHSRASPYQ</sequence>
<feature type="region of interest" description="Disordered" evidence="5">
    <location>
        <begin position="189"/>
        <end position="270"/>
    </location>
</feature>
<keyword evidence="7" id="KW-1185">Reference proteome</keyword>
<feature type="compositionally biased region" description="Basic and acidic residues" evidence="5">
    <location>
        <begin position="224"/>
        <end position="236"/>
    </location>
</feature>
<gene>
    <name evidence="6" type="primary">MLF1</name>
    <name evidence="6" type="ORF">CEXT_56351</name>
</gene>
<organism evidence="6 7">
    <name type="scientific">Caerostris extrusa</name>
    <name type="common">Bark spider</name>
    <name type="synonym">Caerostris bankana</name>
    <dbReference type="NCBI Taxonomy" id="172846"/>
    <lineage>
        <taxon>Eukaryota</taxon>
        <taxon>Metazoa</taxon>
        <taxon>Ecdysozoa</taxon>
        <taxon>Arthropoda</taxon>
        <taxon>Chelicerata</taxon>
        <taxon>Arachnida</taxon>
        <taxon>Araneae</taxon>
        <taxon>Araneomorphae</taxon>
        <taxon>Entelegynae</taxon>
        <taxon>Araneoidea</taxon>
        <taxon>Araneidae</taxon>
        <taxon>Caerostris</taxon>
    </lineage>
</organism>
<comment type="similarity">
    <text evidence="2">Belongs to the MLF family.</text>
</comment>
<evidence type="ECO:0000313" key="7">
    <source>
        <dbReference type="Proteomes" id="UP001054945"/>
    </source>
</evidence>
<accession>A0AAV4T6P1</accession>
<comment type="subcellular location">
    <subcellularLocation>
        <location evidence="1">Cytoplasm</location>
    </subcellularLocation>
</comment>
<feature type="compositionally biased region" description="Basic residues" evidence="5">
    <location>
        <begin position="242"/>
        <end position="254"/>
    </location>
</feature>
<reference evidence="6 7" key="1">
    <citation type="submission" date="2021-06" db="EMBL/GenBank/DDBJ databases">
        <title>Caerostris extrusa draft genome.</title>
        <authorList>
            <person name="Kono N."/>
            <person name="Arakawa K."/>
        </authorList>
    </citation>
    <scope>NUCLEOTIDE SEQUENCE [LARGE SCALE GENOMIC DNA]</scope>
</reference>
<proteinExistence type="inferred from homology"/>